<dbReference type="Proteomes" id="UP000219335">
    <property type="component" value="Unassembled WGS sequence"/>
</dbReference>
<dbReference type="Pfam" id="PF01839">
    <property type="entry name" value="FG-GAP"/>
    <property type="match status" value="7"/>
</dbReference>
<dbReference type="InterPro" id="IPR013517">
    <property type="entry name" value="FG-GAP"/>
</dbReference>
<dbReference type="AlphaFoldDB" id="A0A286AKY3"/>
<dbReference type="InterPro" id="IPR011049">
    <property type="entry name" value="Serralysin-like_metalloprot_C"/>
</dbReference>
<evidence type="ECO:0000313" key="5">
    <source>
        <dbReference type="Proteomes" id="UP000219335"/>
    </source>
</evidence>
<dbReference type="GO" id="GO:0007155">
    <property type="term" value="P:cell adhesion"/>
    <property type="evidence" value="ECO:0007669"/>
    <property type="project" value="InterPro"/>
</dbReference>
<dbReference type="SUPFAM" id="SSF69318">
    <property type="entry name" value="Integrin alpha N-terminal domain"/>
    <property type="match status" value="2"/>
</dbReference>
<evidence type="ECO:0000256" key="2">
    <source>
        <dbReference type="ARBA" id="ARBA00022737"/>
    </source>
</evidence>
<dbReference type="Pfam" id="PF00353">
    <property type="entry name" value="HemolysinCabind"/>
    <property type="match status" value="1"/>
</dbReference>
<dbReference type="InterPro" id="IPR001343">
    <property type="entry name" value="Hemolysn_Ca-bd"/>
</dbReference>
<dbReference type="PROSITE" id="PS51470">
    <property type="entry name" value="FG_GAP"/>
    <property type="match status" value="2"/>
</dbReference>
<sequence>MAGPIFNLSELNGKNGFRLDGIAEDDASGRSVSNAGDVNGDGFDDVIVGAYSADPNGSKSGSSYVVFGKASGVDSAMNLSSLDGNNGFRLDGGASYDFSGESVSNAGDINGDGFDDVIIGAHGADLNGSSYVVFGKATGFEAAINLSSLDGKNGFRLDGRAYEYSSHAVSGAGDVNGDGFDDLIIGASRGVYQPYNSYVVFGKASEFNPAMNLSNLDGENGFQLLGGGSSVSSAGDINGDGFDDVIIGDPNSQYQWSGYEGEWYTGGASYVIFGKASVFDSTLNVSTLDGENGFSITGGGNDFIGASISTAGDINGDGFDDLIIGSDGRASNYVVFGKASAFSANLSANDFDGNHGFSIKGEAIRVSDAGDVNGDGYDDLIVGSGFASYVIFGKASYFESIVDLSTLNGRNGFNLKGVELDDHSGSSVSGAGDVNGDGYADLIIGASGSDPNGDQSGSSYVVFGGNFFSTDIYIGTSEDDVLTGSKIAERFEGSDGNDRMNGLGGADVFHGDAGDDTIAVSDLDFQLVDGGIGNDTLELAGSGLNLNLVNFHDLISGIETIDLTGIKDDLGNDSNTLTLALSDLLSLSGTSDTFTVNGNSGDRVVGLVDGWADGGFNHNYHIYTNQGMVLRSSVSV</sequence>
<reference evidence="4 5" key="1">
    <citation type="submission" date="2017-09" db="EMBL/GenBank/DDBJ databases">
        <authorList>
            <person name="Ehlers B."/>
            <person name="Leendertz F.H."/>
        </authorList>
    </citation>
    <scope>NUCLEOTIDE SEQUENCE [LARGE SCALE GENOMIC DNA]</scope>
    <source>
        <strain evidence="4 5">Nm42</strain>
    </source>
</reference>
<gene>
    <name evidence="4" type="ORF">SAMN06297164_3499</name>
</gene>
<dbReference type="PANTHER" id="PTHR13412:SF0">
    <property type="entry name" value="T-CELL IMMUNOMODULATORY PROTEIN"/>
    <property type="match status" value="1"/>
</dbReference>
<organism evidence="4 5">
    <name type="scientific">Nitrosomonas ureae</name>
    <dbReference type="NCBI Taxonomy" id="44577"/>
    <lineage>
        <taxon>Bacteria</taxon>
        <taxon>Pseudomonadati</taxon>
        <taxon>Pseudomonadota</taxon>
        <taxon>Betaproteobacteria</taxon>
        <taxon>Nitrosomonadales</taxon>
        <taxon>Nitrosomonadaceae</taxon>
        <taxon>Nitrosomonas</taxon>
    </lineage>
</organism>
<keyword evidence="3" id="KW-0325">Glycoprotein</keyword>
<dbReference type="InterPro" id="IPR028994">
    <property type="entry name" value="Integrin_alpha_N"/>
</dbReference>
<evidence type="ECO:0000313" key="4">
    <source>
        <dbReference type="EMBL" id="SOD22535.1"/>
    </source>
</evidence>
<accession>A0A286AKY3</accession>
<dbReference type="PRINTS" id="PR01185">
    <property type="entry name" value="INTEGRINA"/>
</dbReference>
<dbReference type="InterPro" id="IPR013519">
    <property type="entry name" value="Int_alpha_beta-p"/>
</dbReference>
<dbReference type="PANTHER" id="PTHR13412">
    <property type="entry name" value="T-CELL IMMUNOMODULATORY PROTEIN HOMOLOG"/>
    <property type="match status" value="1"/>
</dbReference>
<keyword evidence="1" id="KW-0732">Signal</keyword>
<dbReference type="GO" id="GO:0008305">
    <property type="term" value="C:integrin complex"/>
    <property type="evidence" value="ECO:0007669"/>
    <property type="project" value="InterPro"/>
</dbReference>
<evidence type="ECO:0000256" key="3">
    <source>
        <dbReference type="ARBA" id="ARBA00023180"/>
    </source>
</evidence>
<dbReference type="RefSeq" id="WP_097107483.1">
    <property type="nucleotide sequence ID" value="NZ_OCMU01000004.1"/>
</dbReference>
<dbReference type="Gene3D" id="2.130.10.130">
    <property type="entry name" value="Integrin alpha, N-terminal"/>
    <property type="match status" value="5"/>
</dbReference>
<keyword evidence="2" id="KW-0677">Repeat</keyword>
<protein>
    <submittedName>
        <fullName evidence="4">FG-GAP repeat-containing protein</fullName>
    </submittedName>
</protein>
<dbReference type="SMART" id="SM00191">
    <property type="entry name" value="Int_alpha"/>
    <property type="match status" value="7"/>
</dbReference>
<dbReference type="InterPro" id="IPR000413">
    <property type="entry name" value="Integrin_alpha"/>
</dbReference>
<evidence type="ECO:0000256" key="1">
    <source>
        <dbReference type="ARBA" id="ARBA00022729"/>
    </source>
</evidence>
<dbReference type="GO" id="GO:0005509">
    <property type="term" value="F:calcium ion binding"/>
    <property type="evidence" value="ECO:0007669"/>
    <property type="project" value="InterPro"/>
</dbReference>
<dbReference type="EMBL" id="OCMU01000004">
    <property type="protein sequence ID" value="SOD22535.1"/>
    <property type="molecule type" value="Genomic_DNA"/>
</dbReference>
<dbReference type="InterPro" id="IPR024881">
    <property type="entry name" value="Tip"/>
</dbReference>
<name>A0A286AKY3_9PROT</name>
<proteinExistence type="predicted"/>
<dbReference type="SUPFAM" id="SSF51120">
    <property type="entry name" value="beta-Roll"/>
    <property type="match status" value="1"/>
</dbReference>